<feature type="region of interest" description="Disordered" evidence="1">
    <location>
        <begin position="515"/>
        <end position="534"/>
    </location>
</feature>
<evidence type="ECO:0000313" key="3">
    <source>
        <dbReference type="Proteomes" id="UP001362999"/>
    </source>
</evidence>
<evidence type="ECO:0000313" key="2">
    <source>
        <dbReference type="EMBL" id="KAK7007150.1"/>
    </source>
</evidence>
<dbReference type="EMBL" id="JAWWNJ010000072">
    <property type="protein sequence ID" value="KAK7007150.1"/>
    <property type="molecule type" value="Genomic_DNA"/>
</dbReference>
<keyword evidence="3" id="KW-1185">Reference proteome</keyword>
<feature type="compositionally biased region" description="Basic and acidic residues" evidence="1">
    <location>
        <begin position="330"/>
        <end position="348"/>
    </location>
</feature>
<dbReference type="Proteomes" id="UP001362999">
    <property type="component" value="Unassembled WGS sequence"/>
</dbReference>
<protein>
    <submittedName>
        <fullName evidence="2">Uncharacterized protein</fullName>
    </submittedName>
</protein>
<reference evidence="2 3" key="1">
    <citation type="journal article" date="2024" name="J Genomics">
        <title>Draft genome sequencing and assembly of Favolaschia claudopus CIRM-BRFM 2984 isolated from oak limbs.</title>
        <authorList>
            <person name="Navarro D."/>
            <person name="Drula E."/>
            <person name="Chaduli D."/>
            <person name="Cazenave R."/>
            <person name="Ahrendt S."/>
            <person name="Wang J."/>
            <person name="Lipzen A."/>
            <person name="Daum C."/>
            <person name="Barry K."/>
            <person name="Grigoriev I.V."/>
            <person name="Favel A."/>
            <person name="Rosso M.N."/>
            <person name="Martin F."/>
        </authorList>
    </citation>
    <scope>NUCLEOTIDE SEQUENCE [LARGE SCALE GENOMIC DNA]</scope>
    <source>
        <strain evidence="2 3">CIRM-BRFM 2984</strain>
    </source>
</reference>
<accession>A0AAW0AEP9</accession>
<gene>
    <name evidence="2" type="ORF">R3P38DRAFT_2793025</name>
</gene>
<sequence>MLHTVSSVVLERKNTGKGGIWCARSLSSSRGSSPVRIPAKEIELDRVKTRDLMGPRFPSKFCNRLDVPRWKSSDNEVHSAHRHAPANTDRPQLRLVTILFPSAIRALAPVPLTSPAQSPSPPRSLLAPSTSLPSLFALVLAGAMRLRQRKGGMKSTRVGEVLLKEMLRLWSTRAQESDTAERWDLDTKTQELEDIELRTIPYLAAGKRWVGVTWSWRTQADDGTRAVNKPGMEHRSHKRGGDRRRRDAGGASGGGSVLAGRMVVGGEKSEVKIDFDLMPRKLAKKPMDIGIDGNGNANGNAGNPNGTESACAREQHIDNPASVTGKRYGNKNENKHEHARTDNDADTRHRVRERAGKCMGTGLGTGARERVRAANGKVYWYRRRRRTGTGAGSTWERERVRAAYRHGYGLNGASGLQVRERDTGSVRALGRARCWNLCLAFLVLQIGVQKSESDSEIRKPLNSLDDPVSPLSFQLIIDIPCVARVSASTQVDAERSKQTLGSYCSRSLGAGRLQQTDGVSMGTTPQDSYLQTQERAEGQAGFHYPFTCLLKKPFSANTLEHISLFSHGYAIRIDGVPGGDQLQNFAQAEAEAELYLPFPSTNSPVRGLPAGLITSVKGISQFGGGGGSPILLR</sequence>
<evidence type="ECO:0000256" key="1">
    <source>
        <dbReference type="SAM" id="MobiDB-lite"/>
    </source>
</evidence>
<feature type="region of interest" description="Disordered" evidence="1">
    <location>
        <begin position="288"/>
        <end position="348"/>
    </location>
</feature>
<proteinExistence type="predicted"/>
<organism evidence="2 3">
    <name type="scientific">Favolaschia claudopus</name>
    <dbReference type="NCBI Taxonomy" id="2862362"/>
    <lineage>
        <taxon>Eukaryota</taxon>
        <taxon>Fungi</taxon>
        <taxon>Dikarya</taxon>
        <taxon>Basidiomycota</taxon>
        <taxon>Agaricomycotina</taxon>
        <taxon>Agaricomycetes</taxon>
        <taxon>Agaricomycetidae</taxon>
        <taxon>Agaricales</taxon>
        <taxon>Marasmiineae</taxon>
        <taxon>Mycenaceae</taxon>
        <taxon>Favolaschia</taxon>
    </lineage>
</organism>
<dbReference type="AlphaFoldDB" id="A0AAW0AEP9"/>
<feature type="compositionally biased region" description="Polar residues" evidence="1">
    <location>
        <begin position="515"/>
        <end position="533"/>
    </location>
</feature>
<comment type="caution">
    <text evidence="2">The sequence shown here is derived from an EMBL/GenBank/DDBJ whole genome shotgun (WGS) entry which is preliminary data.</text>
</comment>
<feature type="compositionally biased region" description="Low complexity" evidence="1">
    <location>
        <begin position="288"/>
        <end position="306"/>
    </location>
</feature>
<feature type="region of interest" description="Disordered" evidence="1">
    <location>
        <begin position="223"/>
        <end position="259"/>
    </location>
</feature>
<name>A0AAW0AEP9_9AGAR</name>